<evidence type="ECO:0000313" key="3">
    <source>
        <dbReference type="EMBL" id="BDG07845.1"/>
    </source>
</evidence>
<name>A0ABN6N778_9BACT</name>
<protein>
    <submittedName>
        <fullName evidence="3">Class II glutamine amidotransferase</fullName>
    </submittedName>
</protein>
<dbReference type="InterPro" id="IPR052373">
    <property type="entry name" value="Gamma-glu_amide_hydrolase"/>
</dbReference>
<dbReference type="CDD" id="cd01908">
    <property type="entry name" value="YafJ"/>
    <property type="match status" value="1"/>
</dbReference>
<dbReference type="InterPro" id="IPR029055">
    <property type="entry name" value="Ntn_hydrolases_N"/>
</dbReference>
<dbReference type="RefSeq" id="WP_248344788.1">
    <property type="nucleotide sequence ID" value="NZ_AP025592.1"/>
</dbReference>
<dbReference type="Proteomes" id="UP001162734">
    <property type="component" value="Chromosome"/>
</dbReference>
<reference evidence="4" key="1">
    <citation type="journal article" date="2022" name="Int. J. Syst. Evol. Microbiol.">
        <title>Anaeromyxobacter oryzae sp. nov., Anaeromyxobacter diazotrophicus sp. nov. and Anaeromyxobacter paludicola sp. nov., isolated from paddy soils.</title>
        <authorList>
            <person name="Itoh H."/>
            <person name="Xu Z."/>
            <person name="Mise K."/>
            <person name="Masuda Y."/>
            <person name="Ushijima N."/>
            <person name="Hayakawa C."/>
            <person name="Shiratori Y."/>
            <person name="Senoo K."/>
        </authorList>
    </citation>
    <scope>NUCLEOTIDE SEQUENCE [LARGE SCALE GENOMIC DNA]</scope>
    <source>
        <strain evidence="4">Red630</strain>
    </source>
</reference>
<evidence type="ECO:0000313" key="4">
    <source>
        <dbReference type="Proteomes" id="UP001162734"/>
    </source>
</evidence>
<dbReference type="PROSITE" id="PS51278">
    <property type="entry name" value="GATASE_TYPE_2"/>
    <property type="match status" value="1"/>
</dbReference>
<dbReference type="SUPFAM" id="SSF56235">
    <property type="entry name" value="N-terminal nucleophile aminohydrolases (Ntn hydrolases)"/>
    <property type="match status" value="1"/>
</dbReference>
<keyword evidence="1 3" id="KW-0315">Glutamine amidotransferase</keyword>
<sequence>MCRLFAQRSLLPARAVEPLCRTENALRFQSHKHPHGWGIAWYGPQGIRLRKGVLPAHEDDAFLAAARLARSPVILAHVRDASVGEVAPENTHPFVNGRWTFCHNGTVARYRRSAAVRRAIEAEIDVDLRPQLRGETDSERCFYLFLSRLLARRRPAGGYGLADLRAALLATSALVRRIADRGAEAESSLNFVVTDGRLLAACRWRRPLWVHQPDGAGGLFRVASERVGAGPWAEIPEGGFVGVDARLRVSAGALDAKPGRTAAA</sequence>
<dbReference type="InterPro" id="IPR017932">
    <property type="entry name" value="GATase_2_dom"/>
</dbReference>
<organism evidence="3 4">
    <name type="scientific">Anaeromyxobacter paludicola</name>
    <dbReference type="NCBI Taxonomy" id="2918171"/>
    <lineage>
        <taxon>Bacteria</taxon>
        <taxon>Pseudomonadati</taxon>
        <taxon>Myxococcota</taxon>
        <taxon>Myxococcia</taxon>
        <taxon>Myxococcales</taxon>
        <taxon>Cystobacterineae</taxon>
        <taxon>Anaeromyxobacteraceae</taxon>
        <taxon>Anaeromyxobacter</taxon>
    </lineage>
</organism>
<proteinExistence type="predicted"/>
<accession>A0ABN6N778</accession>
<dbReference type="EMBL" id="AP025592">
    <property type="protein sequence ID" value="BDG07845.1"/>
    <property type="molecule type" value="Genomic_DNA"/>
</dbReference>
<feature type="domain" description="Glutamine amidotransferase type-2" evidence="2">
    <location>
        <begin position="2"/>
        <end position="264"/>
    </location>
</feature>
<keyword evidence="4" id="KW-1185">Reference proteome</keyword>
<dbReference type="PANTHER" id="PTHR43187:SF1">
    <property type="entry name" value="GLUTAMINE AMIDOTRANSFERASE DUG3-RELATED"/>
    <property type="match status" value="1"/>
</dbReference>
<evidence type="ECO:0000259" key="2">
    <source>
        <dbReference type="PROSITE" id="PS51278"/>
    </source>
</evidence>
<dbReference type="PANTHER" id="PTHR43187">
    <property type="entry name" value="GLUTAMINE AMIDOTRANSFERASE DUG3-RELATED"/>
    <property type="match status" value="1"/>
</dbReference>
<dbReference type="InterPro" id="IPR026869">
    <property type="entry name" value="EgtC-like"/>
</dbReference>
<evidence type="ECO:0000256" key="1">
    <source>
        <dbReference type="ARBA" id="ARBA00022962"/>
    </source>
</evidence>
<dbReference type="Gene3D" id="3.60.20.10">
    <property type="entry name" value="Glutamine Phosphoribosylpyrophosphate, subunit 1, domain 1"/>
    <property type="match status" value="1"/>
</dbReference>
<gene>
    <name evidence="3" type="ORF">AMPC_09580</name>
</gene>
<dbReference type="Pfam" id="PF13230">
    <property type="entry name" value="GATase_4"/>
    <property type="match status" value="1"/>
</dbReference>